<proteinExistence type="predicted"/>
<comment type="caution">
    <text evidence="2">The sequence shown here is derived from an EMBL/GenBank/DDBJ whole genome shotgun (WGS) entry which is preliminary data.</text>
</comment>
<reference evidence="2" key="1">
    <citation type="submission" date="2021-03" db="EMBL/GenBank/DDBJ databases">
        <title>Antimicrobial resistance genes in bacteria isolated from Japanese honey, and their potential for conferring macrolide and lincosamide resistance in the American foulbrood pathogen Paenibacillus larvae.</title>
        <authorList>
            <person name="Okamoto M."/>
            <person name="Kumagai M."/>
            <person name="Kanamori H."/>
            <person name="Takamatsu D."/>
        </authorList>
    </citation>
    <scope>NUCLEOTIDE SEQUENCE</scope>
    <source>
        <strain evidence="2">J2TS6</strain>
    </source>
</reference>
<evidence type="ECO:0000256" key="1">
    <source>
        <dbReference type="SAM" id="Phobius"/>
    </source>
</evidence>
<dbReference type="AlphaFoldDB" id="A0A919XFK7"/>
<sequence length="71" mass="7647">MALIPLLFGMRKHSVTATMVSSILLVLIVCSGFNGPLVSINSNLAIHLLLGAVGLWIAWLSMLRLETKDVS</sequence>
<protein>
    <submittedName>
        <fullName evidence="2">Uncharacterized protein</fullName>
    </submittedName>
</protein>
<feature type="transmembrane region" description="Helical" evidence="1">
    <location>
        <begin position="44"/>
        <end position="63"/>
    </location>
</feature>
<dbReference type="Proteomes" id="UP000679779">
    <property type="component" value="Unassembled WGS sequence"/>
</dbReference>
<evidence type="ECO:0000313" key="2">
    <source>
        <dbReference type="EMBL" id="GIO30503.1"/>
    </source>
</evidence>
<organism evidence="2 3">
    <name type="scientific">Paenibacillus albilobatus</name>
    <dbReference type="NCBI Taxonomy" id="2716884"/>
    <lineage>
        <taxon>Bacteria</taxon>
        <taxon>Bacillati</taxon>
        <taxon>Bacillota</taxon>
        <taxon>Bacilli</taxon>
        <taxon>Bacillales</taxon>
        <taxon>Paenibacillaceae</taxon>
        <taxon>Paenibacillus</taxon>
    </lineage>
</organism>
<evidence type="ECO:0000313" key="3">
    <source>
        <dbReference type="Proteomes" id="UP000679779"/>
    </source>
</evidence>
<keyword evidence="1" id="KW-0472">Membrane</keyword>
<name>A0A919XFK7_9BACL</name>
<accession>A0A919XFK7</accession>
<gene>
    <name evidence="2" type="ORF">J2TS6_16440</name>
</gene>
<feature type="transmembrane region" description="Helical" evidence="1">
    <location>
        <begin position="15"/>
        <end position="38"/>
    </location>
</feature>
<keyword evidence="1" id="KW-1133">Transmembrane helix</keyword>
<keyword evidence="1" id="KW-0812">Transmembrane</keyword>
<dbReference type="EMBL" id="BORQ01000001">
    <property type="protein sequence ID" value="GIO30503.1"/>
    <property type="molecule type" value="Genomic_DNA"/>
</dbReference>
<keyword evidence="3" id="KW-1185">Reference proteome</keyword>